<evidence type="ECO:0000256" key="1">
    <source>
        <dbReference type="ARBA" id="ARBA00004429"/>
    </source>
</evidence>
<gene>
    <name evidence="6" type="primary">nhaA</name>
    <name evidence="7" type="ORF">J421_0960</name>
</gene>
<dbReference type="AlphaFoldDB" id="W0RDI1"/>
<evidence type="ECO:0000256" key="6">
    <source>
        <dbReference type="HAMAP-Rule" id="MF_01844"/>
    </source>
</evidence>
<feature type="transmembrane region" description="Helical" evidence="6">
    <location>
        <begin position="74"/>
        <end position="98"/>
    </location>
</feature>
<dbReference type="GO" id="GO:0015385">
    <property type="term" value="F:sodium:proton antiporter activity"/>
    <property type="evidence" value="ECO:0007669"/>
    <property type="project" value="UniProtKB-UniRule"/>
</dbReference>
<comment type="catalytic activity">
    <reaction evidence="6">
        <text>Na(+)(in) + 2 H(+)(out) = Na(+)(out) + 2 H(+)(in)</text>
        <dbReference type="Rhea" id="RHEA:29251"/>
        <dbReference type="ChEBI" id="CHEBI:15378"/>
        <dbReference type="ChEBI" id="CHEBI:29101"/>
    </reaction>
</comment>
<feature type="transmembrane region" description="Helical" evidence="6">
    <location>
        <begin position="137"/>
        <end position="157"/>
    </location>
</feature>
<feature type="transmembrane region" description="Helical" evidence="6">
    <location>
        <begin position="321"/>
        <end position="345"/>
    </location>
</feature>
<dbReference type="HAMAP" id="MF_01844">
    <property type="entry name" value="NhaA"/>
    <property type="match status" value="1"/>
</dbReference>
<dbReference type="PANTHER" id="PTHR30341:SF0">
    <property type="entry name" value="NA(+)_H(+) ANTIPORTER NHAA"/>
    <property type="match status" value="1"/>
</dbReference>
<feature type="transmembrane region" description="Helical" evidence="6">
    <location>
        <begin position="394"/>
        <end position="411"/>
    </location>
</feature>
<keyword evidence="6" id="KW-0915">Sodium</keyword>
<dbReference type="EMBL" id="CP007128">
    <property type="protein sequence ID" value="AHG88497.1"/>
    <property type="molecule type" value="Genomic_DNA"/>
</dbReference>
<keyword evidence="6" id="KW-0050">Antiport</keyword>
<keyword evidence="8" id="KW-1185">Reference proteome</keyword>
<evidence type="ECO:0000256" key="4">
    <source>
        <dbReference type="ARBA" id="ARBA00022989"/>
    </source>
</evidence>
<evidence type="ECO:0000256" key="5">
    <source>
        <dbReference type="ARBA" id="ARBA00023136"/>
    </source>
</evidence>
<comment type="similarity">
    <text evidence="6">Belongs to the NhaA Na(+)/H(+) (TC 2.A.33) antiporter family.</text>
</comment>
<dbReference type="InParanoid" id="W0RDI1"/>
<comment type="function">
    <text evidence="6">Na(+)/H(+) antiporter that extrudes sodium in exchange for external protons.</text>
</comment>
<accession>W0RDI1</accession>
<dbReference type="HOGENOM" id="CLU_015803_1_2_0"/>
<feature type="transmembrane region" description="Helical" evidence="6">
    <location>
        <begin position="195"/>
        <end position="219"/>
    </location>
</feature>
<feature type="transmembrane region" description="Helical" evidence="6">
    <location>
        <begin position="163"/>
        <end position="183"/>
    </location>
</feature>
<feature type="transmembrane region" description="Helical" evidence="6">
    <location>
        <begin position="357"/>
        <end position="382"/>
    </location>
</feature>
<keyword evidence="6" id="KW-0813">Transport</keyword>
<keyword evidence="6" id="KW-0406">Ion transport</keyword>
<keyword evidence="2 6" id="KW-1003">Cell membrane</keyword>
<dbReference type="NCBIfam" id="TIGR00773">
    <property type="entry name" value="NhaA"/>
    <property type="match status" value="1"/>
</dbReference>
<dbReference type="Gene3D" id="1.20.1530.10">
    <property type="entry name" value="Na+/H+ antiporter like domain"/>
    <property type="match status" value="1"/>
</dbReference>
<evidence type="ECO:0000256" key="2">
    <source>
        <dbReference type="ARBA" id="ARBA00022475"/>
    </source>
</evidence>
<evidence type="ECO:0000256" key="3">
    <source>
        <dbReference type="ARBA" id="ARBA00022692"/>
    </source>
</evidence>
<evidence type="ECO:0000313" key="7">
    <source>
        <dbReference type="EMBL" id="AHG88497.1"/>
    </source>
</evidence>
<keyword evidence="5 6" id="KW-0472">Membrane</keyword>
<keyword evidence="6" id="KW-0739">Sodium transport</keyword>
<protein>
    <recommendedName>
        <fullName evidence="6">Na(+)/H(+) antiporter NhaA</fullName>
    </recommendedName>
    <alternativeName>
        <fullName evidence="6">Sodium/proton antiporter NhaA</fullName>
    </alternativeName>
</protein>
<organism evidence="7 8">
    <name type="scientific">Gemmatirosa kalamazoonensis</name>
    <dbReference type="NCBI Taxonomy" id="861299"/>
    <lineage>
        <taxon>Bacteria</taxon>
        <taxon>Pseudomonadati</taxon>
        <taxon>Gemmatimonadota</taxon>
        <taxon>Gemmatimonadia</taxon>
        <taxon>Gemmatimonadales</taxon>
        <taxon>Gemmatimonadaceae</taxon>
        <taxon>Gemmatirosa</taxon>
    </lineage>
</organism>
<evidence type="ECO:0000313" key="8">
    <source>
        <dbReference type="Proteomes" id="UP000019151"/>
    </source>
</evidence>
<dbReference type="Proteomes" id="UP000019151">
    <property type="component" value="Chromosome"/>
</dbReference>
<dbReference type="PATRIC" id="fig|861299.3.peg.975"/>
<feature type="transmembrane region" description="Helical" evidence="6">
    <location>
        <begin position="104"/>
        <end position="125"/>
    </location>
</feature>
<feature type="transmembrane region" description="Helical" evidence="6">
    <location>
        <begin position="44"/>
        <end position="62"/>
    </location>
</feature>
<dbReference type="GO" id="GO:0005886">
    <property type="term" value="C:plasma membrane"/>
    <property type="evidence" value="ECO:0007669"/>
    <property type="project" value="UniProtKB-SubCell"/>
</dbReference>
<reference evidence="7 8" key="1">
    <citation type="journal article" date="2014" name="Genome Announc.">
        <title>Genome Sequence and Methylome of Soil Bacterium Gemmatirosa kalamazoonensis KBS708T, a Member of the Rarely Cultivated Gemmatimonadetes Phylum.</title>
        <authorList>
            <person name="Debruyn J.M."/>
            <person name="Radosevich M."/>
            <person name="Wommack K.E."/>
            <person name="Polson S.W."/>
            <person name="Hauser L.J."/>
            <person name="Fawaz M.N."/>
            <person name="Korlach J."/>
            <person name="Tsai Y.C."/>
        </authorList>
    </citation>
    <scope>NUCLEOTIDE SEQUENCE [LARGE SCALE GENOMIC DNA]</scope>
    <source>
        <strain evidence="7 8">KBS708</strain>
    </source>
</reference>
<dbReference type="Pfam" id="PF06965">
    <property type="entry name" value="Na_H_antiport_1"/>
    <property type="match status" value="1"/>
</dbReference>
<dbReference type="KEGG" id="gba:J421_0960"/>
<sequence length="419" mass="42447">MLLAVTAVALAWANSPWAGAYHHLWETPIALTLGTHTFRATLHYLINDGLMAVFFFVVGLEIKREVLAGELATLRTAALPMIAALGGMVVPAALYTLVAHGTPAAAGWGVPMATDIAFALGALALIGRGLPTGLRVFLAALAVVDDLGAVLVIAVFYSGGVSWGALASAAAILVAALACNRAGVRRPWAYGALGITLWCAMIASGVHATIAGVLLALTIPARTRVDEPVFLAGARRALDDFDAAAMVTAADPDTTVLSNTAHHAAIEELETLCDHAQPPLVRIEHALHGPVTFGVMPIFALSNAGVSLDAAALGAAVASPAAIGAALGLVVGKPLGITLFSWLAVRARVAALPAGVTWGALTGVGFLGGIGFTMALFIAALAFPDSPLLEAAKTGVLVASLGAGVTGVVLLRRRSGVGA</sequence>
<dbReference type="GO" id="GO:0006885">
    <property type="term" value="P:regulation of pH"/>
    <property type="evidence" value="ECO:0007669"/>
    <property type="project" value="UniProtKB-UniRule"/>
</dbReference>
<dbReference type="eggNOG" id="COG3004">
    <property type="taxonomic scope" value="Bacteria"/>
</dbReference>
<dbReference type="InterPro" id="IPR004670">
    <property type="entry name" value="NhaA"/>
</dbReference>
<comment type="subcellular location">
    <subcellularLocation>
        <location evidence="1">Cell inner membrane</location>
        <topology evidence="1">Multi-pass membrane protein</topology>
    </subcellularLocation>
    <subcellularLocation>
        <location evidence="6">Cell membrane</location>
        <topology evidence="6">Multi-pass membrane protein</topology>
    </subcellularLocation>
</comment>
<dbReference type="InterPro" id="IPR023171">
    <property type="entry name" value="Na/H_antiporter_dom_sf"/>
</dbReference>
<keyword evidence="3 6" id="KW-0812">Transmembrane</keyword>
<dbReference type="PANTHER" id="PTHR30341">
    <property type="entry name" value="SODIUM ION/PROTON ANTIPORTER NHAA-RELATED"/>
    <property type="match status" value="1"/>
</dbReference>
<dbReference type="STRING" id="861299.J421_0960"/>
<name>W0RDI1_9BACT</name>
<proteinExistence type="inferred from homology"/>
<keyword evidence="4 6" id="KW-1133">Transmembrane helix</keyword>